<comment type="caution">
    <text evidence="2">The sequence shown here is derived from an EMBL/GenBank/DDBJ whole genome shotgun (WGS) entry which is preliminary data.</text>
</comment>
<evidence type="ECO:0000256" key="1">
    <source>
        <dbReference type="SAM" id="MobiDB-lite"/>
    </source>
</evidence>
<protein>
    <submittedName>
        <fullName evidence="2">Uncharacterized protein</fullName>
    </submittedName>
</protein>
<name>A0A2G8RNB6_9APHY</name>
<organism evidence="2 3">
    <name type="scientific">Ganoderma sinense ZZ0214-1</name>
    <dbReference type="NCBI Taxonomy" id="1077348"/>
    <lineage>
        <taxon>Eukaryota</taxon>
        <taxon>Fungi</taxon>
        <taxon>Dikarya</taxon>
        <taxon>Basidiomycota</taxon>
        <taxon>Agaricomycotina</taxon>
        <taxon>Agaricomycetes</taxon>
        <taxon>Polyporales</taxon>
        <taxon>Polyporaceae</taxon>
        <taxon>Ganoderma</taxon>
    </lineage>
</organism>
<keyword evidence="3" id="KW-1185">Reference proteome</keyword>
<gene>
    <name evidence="2" type="ORF">GSI_14313</name>
</gene>
<dbReference type="Gene3D" id="3.30.160.60">
    <property type="entry name" value="Classic Zinc Finger"/>
    <property type="match status" value="1"/>
</dbReference>
<feature type="region of interest" description="Disordered" evidence="1">
    <location>
        <begin position="205"/>
        <end position="268"/>
    </location>
</feature>
<feature type="compositionally biased region" description="Pro residues" evidence="1">
    <location>
        <begin position="252"/>
        <end position="264"/>
    </location>
</feature>
<dbReference type="Proteomes" id="UP000230002">
    <property type="component" value="Unassembled WGS sequence"/>
</dbReference>
<sequence>MNPCSHSSAYTSTDAYSYASSVANGSLTISYLQHSPNFYEDPSSAAEGWSGEDVGLAEWLDADRALFEALVTVEVTNTSPPSGSRTLVPMQSPPSYSPGLSSLYYPTEAPCPHAQSLGGSQSHPSATVMSTVLTASEHTQREMTASDTAFDVIRDATRLPRIVLFISLSFPRASLQASSIDIAPQRRHAAVHTSHPHISFAFKQRPPESATPSISPNLVYPSAHCGHNLEDDHSTDVSPHSSRASRRTSPSAPYPSPSPSPSPRTPSTIIASQRRNVAAHTRAAPAASNTWQCPYCPYVQRNRRSPDLKRHVKTHTRDAEAADWVCCGVPVLSAIELGVPATILREAQVFEFDGVLMVGGCRKAFSRRDALKRHLQRERGRCFGDASSLYQPGNRDSC</sequence>
<dbReference type="EMBL" id="AYKW01000068">
    <property type="protein sequence ID" value="PIL23006.1"/>
    <property type="molecule type" value="Genomic_DNA"/>
</dbReference>
<accession>A0A2G8RNB6</accession>
<evidence type="ECO:0000313" key="2">
    <source>
        <dbReference type="EMBL" id="PIL23006.1"/>
    </source>
</evidence>
<dbReference type="AlphaFoldDB" id="A0A2G8RNB6"/>
<reference evidence="2 3" key="1">
    <citation type="journal article" date="2015" name="Sci. Rep.">
        <title>Chromosome-level genome map provides insights into diverse defense mechanisms in the medicinal fungus Ganoderma sinense.</title>
        <authorList>
            <person name="Zhu Y."/>
            <person name="Xu J."/>
            <person name="Sun C."/>
            <person name="Zhou S."/>
            <person name="Xu H."/>
            <person name="Nelson D.R."/>
            <person name="Qian J."/>
            <person name="Song J."/>
            <person name="Luo H."/>
            <person name="Xiang L."/>
            <person name="Li Y."/>
            <person name="Xu Z."/>
            <person name="Ji A."/>
            <person name="Wang L."/>
            <person name="Lu S."/>
            <person name="Hayward A."/>
            <person name="Sun W."/>
            <person name="Li X."/>
            <person name="Schwartz D.C."/>
            <person name="Wang Y."/>
            <person name="Chen S."/>
        </authorList>
    </citation>
    <scope>NUCLEOTIDE SEQUENCE [LARGE SCALE GENOMIC DNA]</scope>
    <source>
        <strain evidence="2 3">ZZ0214-1</strain>
    </source>
</reference>
<evidence type="ECO:0000313" key="3">
    <source>
        <dbReference type="Proteomes" id="UP000230002"/>
    </source>
</evidence>
<feature type="compositionally biased region" description="Low complexity" evidence="1">
    <location>
        <begin position="238"/>
        <end position="251"/>
    </location>
</feature>
<dbReference type="OrthoDB" id="8922241at2759"/>
<dbReference type="STRING" id="1077348.A0A2G8RNB6"/>
<proteinExistence type="predicted"/>